<proteinExistence type="predicted"/>
<protein>
    <submittedName>
        <fullName evidence="1">5-methylcytosine-specific restriction endonuclease system specificity protein McrC</fullName>
    </submittedName>
</protein>
<evidence type="ECO:0000313" key="1">
    <source>
        <dbReference type="EMBL" id="RIN01970.1"/>
    </source>
</evidence>
<keyword evidence="1" id="KW-0540">Nuclease</keyword>
<dbReference type="GO" id="GO:0004519">
    <property type="term" value="F:endonuclease activity"/>
    <property type="evidence" value="ECO:0007669"/>
    <property type="project" value="UniProtKB-KW"/>
</dbReference>
<comment type="caution">
    <text evidence="1">The sequence shown here is derived from an EMBL/GenBank/DDBJ whole genome shotgun (WGS) entry which is preliminary data.</text>
</comment>
<organism evidence="1 2">
    <name type="scientific">Staphylococcus shinii</name>
    <dbReference type="NCBI Taxonomy" id="2912228"/>
    <lineage>
        <taxon>Bacteria</taxon>
        <taxon>Bacillati</taxon>
        <taxon>Bacillota</taxon>
        <taxon>Bacilli</taxon>
        <taxon>Bacillales</taxon>
        <taxon>Staphylococcaceae</taxon>
        <taxon>Staphylococcus</taxon>
    </lineage>
</organism>
<dbReference type="InterPro" id="IPR014407">
    <property type="entry name" value="McrC_bac"/>
</dbReference>
<dbReference type="PIRSF" id="PIRSF003109">
    <property type="entry name" value="McrC"/>
    <property type="match status" value="1"/>
</dbReference>
<gene>
    <name evidence="1" type="primary">mcrC</name>
    <name evidence="1" type="ORF">BU112_04075</name>
</gene>
<dbReference type="Proteomes" id="UP000286317">
    <property type="component" value="Unassembled WGS sequence"/>
</dbReference>
<dbReference type="PANTHER" id="PTHR38733:SF1">
    <property type="entry name" value="TYPE IV METHYL-DIRECTED RESTRICTION ENZYME ECOKMCRBC"/>
    <property type="match status" value="1"/>
</dbReference>
<reference evidence="1 2" key="1">
    <citation type="journal article" date="2016" name="Front. Microbiol.">
        <title>Comprehensive Phylogenetic Analysis of Bovine Non-aureus Staphylococci Species Based on Whole-Genome Sequencing.</title>
        <authorList>
            <person name="Naushad S."/>
            <person name="Barkema H.W."/>
            <person name="Luby C."/>
            <person name="Condas L.A."/>
            <person name="Nobrega D.B."/>
            <person name="Carson D.A."/>
            <person name="De Buck J."/>
        </authorList>
    </citation>
    <scope>NUCLEOTIDE SEQUENCE [LARGE SCALE GENOMIC DNA]</scope>
    <source>
        <strain evidence="1 2">SNUC 4554</strain>
    </source>
</reference>
<dbReference type="InterPro" id="IPR019292">
    <property type="entry name" value="McrC"/>
</dbReference>
<keyword evidence="1" id="KW-0255">Endonuclease</keyword>
<evidence type="ECO:0000313" key="2">
    <source>
        <dbReference type="Proteomes" id="UP000286317"/>
    </source>
</evidence>
<accession>A0A418IH96</accession>
<dbReference type="EMBL" id="QXUF01000018">
    <property type="protein sequence ID" value="RIN01970.1"/>
    <property type="molecule type" value="Genomic_DNA"/>
</dbReference>
<name>A0A418IH96_9STAP</name>
<dbReference type="AlphaFoldDB" id="A0A418IH96"/>
<sequence length="344" mass="40683">MIAIKNIYYMLSYAFTVLNKKGYRKLETENFENADDLYAAILIKGLSNQLRRGLQHEYTETKEALSMVRGKINVTDSIKNLDVINKKLHCSYDEFIVNTYMNQIIKTILILLLKADISKERKKKIKKILLFFNQVDILDNRKIKWNLRFTRNSQLYKMLISVCYLVNERLIQSNSDGSKQFMEFIDEQRMSRLYERFILEYFKKEFPQLSVTASYIPWSVDDGITSMLPTMKSDVMLSYKSDYLIIDAKYYAKTLQNYYDVHKIHSGNLYQIFTYVKNLDMNLKEYSVRVSGMLLYAKTDEKLVPDNIFQMSGNQISVTTLNLNCDFREISKQLNQIVFEHFEI</sequence>
<keyword evidence="2" id="KW-1185">Reference proteome</keyword>
<dbReference type="RefSeq" id="WP_119584534.1">
    <property type="nucleotide sequence ID" value="NZ_JBOIMP010000001.1"/>
</dbReference>
<dbReference type="OrthoDB" id="9786961at2"/>
<dbReference type="PANTHER" id="PTHR38733">
    <property type="entry name" value="PROTEIN MCRC"/>
    <property type="match status" value="1"/>
</dbReference>
<keyword evidence="1" id="KW-0378">Hydrolase</keyword>
<dbReference type="NCBIfam" id="NF007277">
    <property type="entry name" value="PRK09736.1"/>
    <property type="match status" value="1"/>
</dbReference>
<dbReference type="GO" id="GO:0009307">
    <property type="term" value="P:DNA restriction-modification system"/>
    <property type="evidence" value="ECO:0007669"/>
    <property type="project" value="InterPro"/>
</dbReference>
<dbReference type="Pfam" id="PF10117">
    <property type="entry name" value="McrBC"/>
    <property type="match status" value="1"/>
</dbReference>